<feature type="region of interest" description="Disordered" evidence="1">
    <location>
        <begin position="423"/>
        <end position="444"/>
    </location>
</feature>
<feature type="region of interest" description="Disordered" evidence="1">
    <location>
        <begin position="1"/>
        <end position="70"/>
    </location>
</feature>
<protein>
    <submittedName>
        <fullName evidence="2">Uncharacterized protein</fullName>
    </submittedName>
</protein>
<evidence type="ECO:0000313" key="2">
    <source>
        <dbReference type="EMBL" id="KAF2120055.1"/>
    </source>
</evidence>
<organism evidence="2 3">
    <name type="scientific">Lophiotrema nucula</name>
    <dbReference type="NCBI Taxonomy" id="690887"/>
    <lineage>
        <taxon>Eukaryota</taxon>
        <taxon>Fungi</taxon>
        <taxon>Dikarya</taxon>
        <taxon>Ascomycota</taxon>
        <taxon>Pezizomycotina</taxon>
        <taxon>Dothideomycetes</taxon>
        <taxon>Pleosporomycetidae</taxon>
        <taxon>Pleosporales</taxon>
        <taxon>Lophiotremataceae</taxon>
        <taxon>Lophiotrema</taxon>
    </lineage>
</organism>
<feature type="compositionally biased region" description="Basic residues" evidence="1">
    <location>
        <begin position="59"/>
        <end position="70"/>
    </location>
</feature>
<feature type="compositionally biased region" description="Low complexity" evidence="1">
    <location>
        <begin position="21"/>
        <end position="41"/>
    </location>
</feature>
<accession>A0A6A5ZL93</accession>
<evidence type="ECO:0000313" key="3">
    <source>
        <dbReference type="Proteomes" id="UP000799770"/>
    </source>
</evidence>
<keyword evidence="3" id="KW-1185">Reference proteome</keyword>
<dbReference type="Proteomes" id="UP000799770">
    <property type="component" value="Unassembled WGS sequence"/>
</dbReference>
<gene>
    <name evidence="2" type="ORF">BDV96DRAFT_595649</name>
</gene>
<dbReference type="EMBL" id="ML977314">
    <property type="protein sequence ID" value="KAF2120055.1"/>
    <property type="molecule type" value="Genomic_DNA"/>
</dbReference>
<dbReference type="AlphaFoldDB" id="A0A6A5ZL93"/>
<sequence>MDTLQDNVKGLAISDDRDAFSSSELSLPPPGLLSESLGPESGYDDVGGSEQDGGLETTRRRKGTLHHNRKTFMGGSSSEQTWGFIRFYAHRNCSTVFTVVPLDGSPYKEARVKDSFDDINLMFLFCAINWSEGKYNRRREMGIVIQWMFLTAGKIDSLGNKIDERIVKNRLRKGASLVASVNRTIEELGMEPSIYRPGEHLLNDEPVQIEGLYLANSVKDRSPQDQDMDFDLETTAIMDSPKPSILINVHRKSVHTCASSIHRAISAAPRPSLPLIGPALPDEFVSRETINGKFISSDVQQRTALPEWAEVPTQNEAPHAMLRPAKQSNPRGLSEAFENILCLQQECDGRTSATLSPRPTPVPPSGTMASEAIDSPDLGGSALNSRHHHVPRPGAHVPCTSVPAWSQGHPTPRKDVQFAGSVQRPAIPPSPLLQRSLPAYPGSPFSHRPHPLNSMLLSIEQYTNASTSSVPFMSRVDALLEERKALRESLQAQRCSRHEQIIKRSGDSREVLVG</sequence>
<evidence type="ECO:0000256" key="1">
    <source>
        <dbReference type="SAM" id="MobiDB-lite"/>
    </source>
</evidence>
<proteinExistence type="predicted"/>
<reference evidence="2" key="1">
    <citation type="journal article" date="2020" name="Stud. Mycol.">
        <title>101 Dothideomycetes genomes: a test case for predicting lifestyles and emergence of pathogens.</title>
        <authorList>
            <person name="Haridas S."/>
            <person name="Albert R."/>
            <person name="Binder M."/>
            <person name="Bloem J."/>
            <person name="Labutti K."/>
            <person name="Salamov A."/>
            <person name="Andreopoulos B."/>
            <person name="Baker S."/>
            <person name="Barry K."/>
            <person name="Bills G."/>
            <person name="Bluhm B."/>
            <person name="Cannon C."/>
            <person name="Castanera R."/>
            <person name="Culley D."/>
            <person name="Daum C."/>
            <person name="Ezra D."/>
            <person name="Gonzalez J."/>
            <person name="Henrissat B."/>
            <person name="Kuo A."/>
            <person name="Liang C."/>
            <person name="Lipzen A."/>
            <person name="Lutzoni F."/>
            <person name="Magnuson J."/>
            <person name="Mondo S."/>
            <person name="Nolan M."/>
            <person name="Ohm R."/>
            <person name="Pangilinan J."/>
            <person name="Park H.-J."/>
            <person name="Ramirez L."/>
            <person name="Alfaro M."/>
            <person name="Sun H."/>
            <person name="Tritt A."/>
            <person name="Yoshinaga Y."/>
            <person name="Zwiers L.-H."/>
            <person name="Turgeon B."/>
            <person name="Goodwin S."/>
            <person name="Spatafora J."/>
            <person name="Crous P."/>
            <person name="Grigoriev I."/>
        </authorList>
    </citation>
    <scope>NUCLEOTIDE SEQUENCE</scope>
    <source>
        <strain evidence="2">CBS 627.86</strain>
    </source>
</reference>
<name>A0A6A5ZL93_9PLEO</name>